<accession>A0ABS6MV33</accession>
<gene>
    <name evidence="2" type="ORF">KRX52_06260</name>
</gene>
<protein>
    <submittedName>
        <fullName evidence="2">Alpha/beta hydrolase</fullName>
    </submittedName>
</protein>
<dbReference type="PANTHER" id="PTHR43194:SF5">
    <property type="entry name" value="PIMELOYL-[ACYL-CARRIER PROTEIN] METHYL ESTER ESTERASE"/>
    <property type="match status" value="1"/>
</dbReference>
<dbReference type="PANTHER" id="PTHR43194">
    <property type="entry name" value="HYDROLASE ALPHA/BETA FOLD FAMILY"/>
    <property type="match status" value="1"/>
</dbReference>
<dbReference type="Pfam" id="PF12697">
    <property type="entry name" value="Abhydrolase_6"/>
    <property type="match status" value="1"/>
</dbReference>
<keyword evidence="3" id="KW-1185">Reference proteome</keyword>
<evidence type="ECO:0000313" key="3">
    <source>
        <dbReference type="Proteomes" id="UP000813068"/>
    </source>
</evidence>
<dbReference type="Proteomes" id="UP000813068">
    <property type="component" value="Unassembled WGS sequence"/>
</dbReference>
<reference evidence="2 3" key="1">
    <citation type="submission" date="2021-06" db="EMBL/GenBank/DDBJ databases">
        <title>Differences between aerobic and microaerobic xylene degrading microbial communities.</title>
        <authorList>
            <person name="Banerjee S."/>
            <person name="Tancsics A."/>
        </authorList>
    </citation>
    <scope>NUCLEOTIDE SEQUENCE [LARGE SCALE GENOMIC DNA]</scope>
    <source>
        <strain evidence="2 3">MAP12</strain>
    </source>
</reference>
<sequence length="261" mass="28610">MSTATWILLRGLTRECGHWGDFPRQLAAHLPAARILAIDLPGNGALHRQTSPTRIEDMVQACRTQLQAQGIAGPCHLLAMSLGAMVAVAWAGAHPAEVAGCVLINTSLRGVSPFYRRLRPSSYPPLLGVLARRDPRAREAAILRLTSRTAPPTTLDHWVALRQQHPVSPRNALRQLAAAARFRAPAQPPAVPMLLLSGRADALVDPHCSSDLARRWHLPLEQHPRSGHDLPLDDGPWVASRIADWLDERERVHTAPPVTHE</sequence>
<evidence type="ECO:0000313" key="2">
    <source>
        <dbReference type="EMBL" id="MBV2132405.1"/>
    </source>
</evidence>
<feature type="domain" description="AB hydrolase-1" evidence="1">
    <location>
        <begin position="16"/>
        <end position="239"/>
    </location>
</feature>
<dbReference type="InterPro" id="IPR000073">
    <property type="entry name" value="AB_hydrolase_1"/>
</dbReference>
<dbReference type="GO" id="GO:0016787">
    <property type="term" value="F:hydrolase activity"/>
    <property type="evidence" value="ECO:0007669"/>
    <property type="project" value="UniProtKB-KW"/>
</dbReference>
<proteinExistence type="predicted"/>
<comment type="caution">
    <text evidence="2">The sequence shown here is derived from an EMBL/GenBank/DDBJ whole genome shotgun (WGS) entry which is preliminary data.</text>
</comment>
<dbReference type="InterPro" id="IPR050228">
    <property type="entry name" value="Carboxylesterase_BioH"/>
</dbReference>
<evidence type="ECO:0000259" key="1">
    <source>
        <dbReference type="Pfam" id="PF12697"/>
    </source>
</evidence>
<name>A0ABS6MV33_9GAMM</name>
<keyword evidence="2" id="KW-0378">Hydrolase</keyword>
<dbReference type="EMBL" id="JAHRGL010000015">
    <property type="protein sequence ID" value="MBV2132405.1"/>
    <property type="molecule type" value="Genomic_DNA"/>
</dbReference>
<organism evidence="2 3">
    <name type="scientific">Geopseudomonas aromaticivorans</name>
    <dbReference type="NCBI Taxonomy" id="2849492"/>
    <lineage>
        <taxon>Bacteria</taxon>
        <taxon>Pseudomonadati</taxon>
        <taxon>Pseudomonadota</taxon>
        <taxon>Gammaproteobacteria</taxon>
        <taxon>Pseudomonadales</taxon>
        <taxon>Pseudomonadaceae</taxon>
        <taxon>Geopseudomonas</taxon>
    </lineage>
</organism>
<dbReference type="RefSeq" id="WP_217680535.1">
    <property type="nucleotide sequence ID" value="NZ_JAHRGL010000015.1"/>
</dbReference>